<reference evidence="1" key="1">
    <citation type="submission" date="2021-01" db="EMBL/GenBank/DDBJ databases">
        <authorList>
            <person name="Corre E."/>
            <person name="Pelletier E."/>
            <person name="Niang G."/>
            <person name="Scheremetjew M."/>
            <person name="Finn R."/>
            <person name="Kale V."/>
            <person name="Holt S."/>
            <person name="Cochrane G."/>
            <person name="Meng A."/>
            <person name="Brown T."/>
            <person name="Cohen L."/>
        </authorList>
    </citation>
    <scope>NUCLEOTIDE SEQUENCE</scope>
    <source>
        <strain evidence="1">NIES-381</strain>
    </source>
</reference>
<accession>A0A7S1I4J8</accession>
<proteinExistence type="predicted"/>
<dbReference type="AlphaFoldDB" id="A0A7S1I4J8"/>
<dbReference type="EMBL" id="HBGA01033191">
    <property type="protein sequence ID" value="CAD9000848.1"/>
    <property type="molecule type" value="Transcribed_RNA"/>
</dbReference>
<sequence length="125" mass="14242">MIDNWMKQHSRYPTIHEIIDFSSRKGNPIRGKYAKLGEYRFKEMQVERSTGPSPPALNTVRDTSKFYLYRGTGTVGELSRRSLPCFCSQCVASGCKSSVGCGNTHYCREWEKYTITPKSSQSSQQ</sequence>
<gene>
    <name evidence="1" type="ORF">EGYM00392_LOCUS11923</name>
</gene>
<evidence type="ECO:0000313" key="1">
    <source>
        <dbReference type="EMBL" id="CAD9000848.1"/>
    </source>
</evidence>
<name>A0A7S1I4J8_9EUGL</name>
<protein>
    <submittedName>
        <fullName evidence="1">Uncharacterized protein</fullName>
    </submittedName>
</protein>
<organism evidence="1">
    <name type="scientific">Eutreptiella gymnastica</name>
    <dbReference type="NCBI Taxonomy" id="73025"/>
    <lineage>
        <taxon>Eukaryota</taxon>
        <taxon>Discoba</taxon>
        <taxon>Euglenozoa</taxon>
        <taxon>Euglenida</taxon>
        <taxon>Spirocuta</taxon>
        <taxon>Euglenophyceae</taxon>
        <taxon>Eutreptiales</taxon>
        <taxon>Eutreptiaceae</taxon>
        <taxon>Eutreptiella</taxon>
    </lineage>
</organism>